<dbReference type="Proteomes" id="UP001066276">
    <property type="component" value="Chromosome 1_1"/>
</dbReference>
<evidence type="ECO:0000313" key="1">
    <source>
        <dbReference type="EMBL" id="KAJ1213684.1"/>
    </source>
</evidence>
<name>A0AAV7WNY7_PLEWA</name>
<sequence>MSSCSCAVRGSILVFSSVPDGAVVSFGVPVVSGSPSCSPGSESRVPFLPVFTRKFLRIGSCPEDFRFRQLRTSGALGYGVSDASVSPSHPP</sequence>
<dbReference type="EMBL" id="JANPWB010000001">
    <property type="protein sequence ID" value="KAJ1213684.1"/>
    <property type="molecule type" value="Genomic_DNA"/>
</dbReference>
<gene>
    <name evidence="1" type="ORF">NDU88_001316</name>
</gene>
<evidence type="ECO:0000313" key="2">
    <source>
        <dbReference type="Proteomes" id="UP001066276"/>
    </source>
</evidence>
<comment type="caution">
    <text evidence="1">The sequence shown here is derived from an EMBL/GenBank/DDBJ whole genome shotgun (WGS) entry which is preliminary data.</text>
</comment>
<dbReference type="AlphaFoldDB" id="A0AAV7WNY7"/>
<accession>A0AAV7WNY7</accession>
<evidence type="ECO:0008006" key="3">
    <source>
        <dbReference type="Google" id="ProtNLM"/>
    </source>
</evidence>
<keyword evidence="2" id="KW-1185">Reference proteome</keyword>
<reference evidence="1" key="1">
    <citation type="journal article" date="2022" name="bioRxiv">
        <title>Sequencing and chromosome-scale assembly of the giantPleurodeles waltlgenome.</title>
        <authorList>
            <person name="Brown T."/>
            <person name="Elewa A."/>
            <person name="Iarovenko S."/>
            <person name="Subramanian E."/>
            <person name="Araus A.J."/>
            <person name="Petzold A."/>
            <person name="Susuki M."/>
            <person name="Suzuki K.-i.T."/>
            <person name="Hayashi T."/>
            <person name="Toyoda A."/>
            <person name="Oliveira C."/>
            <person name="Osipova E."/>
            <person name="Leigh N.D."/>
            <person name="Simon A."/>
            <person name="Yun M.H."/>
        </authorList>
    </citation>
    <scope>NUCLEOTIDE SEQUENCE</scope>
    <source>
        <strain evidence="1">20211129_DDA</strain>
        <tissue evidence="1">Liver</tissue>
    </source>
</reference>
<organism evidence="1 2">
    <name type="scientific">Pleurodeles waltl</name>
    <name type="common">Iberian ribbed newt</name>
    <dbReference type="NCBI Taxonomy" id="8319"/>
    <lineage>
        <taxon>Eukaryota</taxon>
        <taxon>Metazoa</taxon>
        <taxon>Chordata</taxon>
        <taxon>Craniata</taxon>
        <taxon>Vertebrata</taxon>
        <taxon>Euteleostomi</taxon>
        <taxon>Amphibia</taxon>
        <taxon>Batrachia</taxon>
        <taxon>Caudata</taxon>
        <taxon>Salamandroidea</taxon>
        <taxon>Salamandridae</taxon>
        <taxon>Pleurodelinae</taxon>
        <taxon>Pleurodeles</taxon>
    </lineage>
</organism>
<proteinExistence type="predicted"/>
<protein>
    <recommendedName>
        <fullName evidence="3">Secreted protein</fullName>
    </recommendedName>
</protein>